<evidence type="ECO:0000313" key="1">
    <source>
        <dbReference type="EMBL" id="GAB32944.1"/>
    </source>
</evidence>
<dbReference type="Proteomes" id="UP000005038">
    <property type="component" value="Unassembled WGS sequence"/>
</dbReference>
<name>H5THI6_GORO1</name>
<accession>H5THI6</accession>
<evidence type="ECO:0000313" key="2">
    <source>
        <dbReference type="Proteomes" id="UP000005038"/>
    </source>
</evidence>
<protein>
    <submittedName>
        <fullName evidence="1">Uncharacterized protein</fullName>
    </submittedName>
</protein>
<dbReference type="EMBL" id="BAFB01000034">
    <property type="protein sequence ID" value="GAB32944.1"/>
    <property type="molecule type" value="Genomic_DNA"/>
</dbReference>
<proteinExistence type="predicted"/>
<comment type="caution">
    <text evidence="1">The sequence shown here is derived from an EMBL/GenBank/DDBJ whole genome shotgun (WGS) entry which is preliminary data.</text>
</comment>
<organism evidence="1 2">
    <name type="scientific">Gordonia otitidis (strain DSM 44809 / CCUG 52243 / JCM 12355 / NBRC 100426 / IFM 10032)</name>
    <dbReference type="NCBI Taxonomy" id="1108044"/>
    <lineage>
        <taxon>Bacteria</taxon>
        <taxon>Bacillati</taxon>
        <taxon>Actinomycetota</taxon>
        <taxon>Actinomycetes</taxon>
        <taxon>Mycobacteriales</taxon>
        <taxon>Gordoniaceae</taxon>
        <taxon>Gordonia</taxon>
    </lineage>
</organism>
<reference evidence="1" key="1">
    <citation type="submission" date="2012-02" db="EMBL/GenBank/DDBJ databases">
        <title>Whole genome shotgun sequence of Gordonia otitidis NBRC 100426.</title>
        <authorList>
            <person name="Yoshida I."/>
            <person name="Hosoyama A."/>
            <person name="Tsuchikane K."/>
            <person name="Katsumata H."/>
            <person name="Yamazaki S."/>
            <person name="Fujita N."/>
        </authorList>
    </citation>
    <scope>NUCLEOTIDE SEQUENCE [LARGE SCALE GENOMIC DNA]</scope>
    <source>
        <strain evidence="1">NBRC 100426</strain>
    </source>
</reference>
<dbReference type="AlphaFoldDB" id="H5THI6"/>
<sequence length="275" mass="31475">MSRIQLCGYIGDVAGNEDNLVAMDAVAVSAGEHFRYPASGGPRIPISEAELEYVHRATDELTRRWTPGDIVWFAGKRLVALSDTDHVLRGFAATWAITRQGHRLKPGSAASLRVLRDGYAQDLSNYLRRCLMDPMERNVGQAERTLRFYLAIENTAARRRFMNTALYYHELYDTESYEFERESAVHSGAFGSAEEFDREFDRLVMLLRKDRIRGTATQYRPNVFFEGKRLHFWLGEVRQHVLEAQATLDLEWPDESTTPWQHILASGVSADDERV</sequence>
<keyword evidence="2" id="KW-1185">Reference proteome</keyword>
<dbReference type="STRING" id="1108044.GOOTI_034_00110"/>
<gene>
    <name evidence="1" type="ORF">GOOTI_034_00110</name>
</gene>